<evidence type="ECO:0000313" key="2">
    <source>
        <dbReference type="EMBL" id="SPZ83810.1"/>
    </source>
</evidence>
<dbReference type="Gene3D" id="1.25.40.10">
    <property type="entry name" value="Tetratricopeptide repeat domain"/>
    <property type="match status" value="1"/>
</dbReference>
<dbReference type="InterPro" id="IPR019734">
    <property type="entry name" value="TPR_rpt"/>
</dbReference>
<evidence type="ECO:0000313" key="4">
    <source>
        <dbReference type="Proteomes" id="UP000251241"/>
    </source>
</evidence>
<proteinExistence type="predicted"/>
<dbReference type="Proteomes" id="UP000432350">
    <property type="component" value="Unassembled WGS sequence"/>
</dbReference>
<dbReference type="InterPro" id="IPR011990">
    <property type="entry name" value="TPR-like_helical_dom_sf"/>
</dbReference>
<dbReference type="SUPFAM" id="SSF48452">
    <property type="entry name" value="TPR-like"/>
    <property type="match status" value="1"/>
</dbReference>
<dbReference type="AlphaFoldDB" id="A0A2X2L3K0"/>
<organism evidence="2 4">
    <name type="scientific">Sphingobacterium multivorum</name>
    <dbReference type="NCBI Taxonomy" id="28454"/>
    <lineage>
        <taxon>Bacteria</taxon>
        <taxon>Pseudomonadati</taxon>
        <taxon>Bacteroidota</taxon>
        <taxon>Sphingobacteriia</taxon>
        <taxon>Sphingobacteriales</taxon>
        <taxon>Sphingobacteriaceae</taxon>
        <taxon>Sphingobacterium</taxon>
    </lineage>
</organism>
<dbReference type="PROSITE" id="PS50005">
    <property type="entry name" value="TPR"/>
    <property type="match status" value="1"/>
</dbReference>
<reference evidence="2 4" key="1">
    <citation type="submission" date="2018-06" db="EMBL/GenBank/DDBJ databases">
        <authorList>
            <consortium name="Pathogen Informatics"/>
            <person name="Doyle S."/>
        </authorList>
    </citation>
    <scope>NUCLEOTIDE SEQUENCE [LARGE SCALE GENOMIC DNA]</scope>
    <source>
        <strain evidence="2 4">NCTC11343</strain>
    </source>
</reference>
<protein>
    <submittedName>
        <fullName evidence="2">Uncharacterized enzyme of heme biosynthesis</fullName>
    </submittedName>
</protein>
<accession>A0A654CGK8</accession>
<keyword evidence="1" id="KW-0802">TPR repeat</keyword>
<gene>
    <name evidence="2" type="ORF">NCTC11343_00329</name>
    <name evidence="3" type="ORF">SPHINGO8BC_50882</name>
</gene>
<name>A0A2X2L3K0_SPHMU</name>
<sequence length="110" mass="12871">MSTRLDQLNEFLKESPEDPFLKYAIAAEYLKQEDEQEAMVRFENLVHTNPDYVGTYYHLGKLYEKLNRQESAINTYRSGIEIARKTRNFHALGELQGALSFLTDDDEDDF</sequence>
<dbReference type="EMBL" id="UAUU01000002">
    <property type="protein sequence ID" value="SPZ83810.1"/>
    <property type="molecule type" value="Genomic_DNA"/>
</dbReference>
<dbReference type="GeneID" id="97179194"/>
<evidence type="ECO:0000313" key="5">
    <source>
        <dbReference type="Proteomes" id="UP000432350"/>
    </source>
</evidence>
<evidence type="ECO:0000256" key="1">
    <source>
        <dbReference type="PROSITE-ProRule" id="PRU00339"/>
    </source>
</evidence>
<feature type="repeat" description="TPR" evidence="1">
    <location>
        <begin position="53"/>
        <end position="86"/>
    </location>
</feature>
<accession>A0A2X2L3K0</accession>
<dbReference type="Pfam" id="PF14559">
    <property type="entry name" value="TPR_19"/>
    <property type="match status" value="1"/>
</dbReference>
<evidence type="ECO:0000313" key="3">
    <source>
        <dbReference type="EMBL" id="VXC91960.1"/>
    </source>
</evidence>
<dbReference type="SMART" id="SM00028">
    <property type="entry name" value="TPR"/>
    <property type="match status" value="2"/>
</dbReference>
<dbReference type="EMBL" id="CABWMV010000024">
    <property type="protein sequence ID" value="VXC91960.1"/>
    <property type="molecule type" value="Genomic_DNA"/>
</dbReference>
<reference evidence="3 5" key="2">
    <citation type="submission" date="2019-10" db="EMBL/GenBank/DDBJ databases">
        <authorList>
            <person name="Karimi E."/>
        </authorList>
    </citation>
    <scope>NUCLEOTIDE SEQUENCE [LARGE SCALE GENOMIC DNA]</scope>
    <source>
        <strain evidence="3 5">Sphingobacterium sp. 8BC</strain>
    </source>
</reference>
<dbReference type="Proteomes" id="UP000251241">
    <property type="component" value="Unassembled WGS sequence"/>
</dbReference>
<dbReference type="RefSeq" id="WP_046674005.1">
    <property type="nucleotide sequence ID" value="NZ_CP068086.1"/>
</dbReference>